<evidence type="ECO:0000256" key="4">
    <source>
        <dbReference type="SAM" id="Coils"/>
    </source>
</evidence>
<dbReference type="EC" id="2.7.11.7" evidence="7"/>
<feature type="coiled-coil region" evidence="4">
    <location>
        <begin position="841"/>
        <end position="868"/>
    </location>
</feature>
<dbReference type="PROSITE" id="PS50294">
    <property type="entry name" value="WD_REPEATS_REGION"/>
    <property type="match status" value="4"/>
</dbReference>
<evidence type="ECO:0000313" key="8">
    <source>
        <dbReference type="Proteomes" id="UP000031512"/>
    </source>
</evidence>
<dbReference type="KEGG" id="beq:BEWA_026100"/>
<dbReference type="GO" id="GO:0030515">
    <property type="term" value="F:snoRNA binding"/>
    <property type="evidence" value="ECO:0007669"/>
    <property type="project" value="TreeGrafter"/>
</dbReference>
<dbReference type="GO" id="GO:0030490">
    <property type="term" value="P:maturation of SSU-rRNA"/>
    <property type="evidence" value="ECO:0007669"/>
    <property type="project" value="TreeGrafter"/>
</dbReference>
<feature type="domain" description="Complement component 3 CUB" evidence="6">
    <location>
        <begin position="463"/>
        <end position="497"/>
    </location>
</feature>
<dbReference type="PANTHER" id="PTHR19853">
    <property type="entry name" value="WD REPEAT CONTAINING PROTEIN 3 WDR3"/>
    <property type="match status" value="1"/>
</dbReference>
<dbReference type="InterPro" id="IPR036322">
    <property type="entry name" value="WD40_repeat_dom_sf"/>
</dbReference>
<feature type="region of interest" description="Disordered" evidence="5">
    <location>
        <begin position="322"/>
        <end position="359"/>
    </location>
</feature>
<proteinExistence type="predicted"/>
<dbReference type="VEuPathDB" id="PiroplasmaDB:BEWA_026100"/>
<dbReference type="Proteomes" id="UP000031512">
    <property type="component" value="Chromosome 1"/>
</dbReference>
<gene>
    <name evidence="7" type="ORF">BEWA_026100</name>
</gene>
<dbReference type="InterPro" id="IPR015943">
    <property type="entry name" value="WD40/YVTN_repeat-like_dom_sf"/>
</dbReference>
<dbReference type="InterPro" id="IPR049466">
    <property type="entry name" value="C3_CUB1"/>
</dbReference>
<dbReference type="GO" id="GO:0032040">
    <property type="term" value="C:small-subunit processome"/>
    <property type="evidence" value="ECO:0007669"/>
    <property type="project" value="TreeGrafter"/>
</dbReference>
<feature type="repeat" description="WD" evidence="3">
    <location>
        <begin position="651"/>
        <end position="682"/>
    </location>
</feature>
<sequence length="1461" mass="161242">MPSPTSGITIDIQKNTGQGAGSTTYGGTNNQDVRLERGENPPGSGFWKFKHTSATGAPFQVQEVKFGATPVPDIGTGDGKNVSHLVVWYWRETLETMTNPLLVEVFRNGSYTYNYNKGGGTSWTSLPLRPKPLTIQLTGKTLEIQLDNLNCYLNQAITLNLSHQNSHTHKNGSYCCYYHTPNSGKRVSVTLRTVRCRQNHQSADCYKHTVNTGEWRVAAIKYDPTRGITRNRITLDGQISPPHVKSVYTFYCNKNPVLIYVEGGDKVKGWYKKPTTTGNGNTDEQWTKVRNLDGITPDSAGENCTNWTALKDALREVNCNSYSTCPQQQPPPPPPPLPGGAGPAASGPGGKDSDRDATGNKCDSITGACTDKELLECVAGDLASVIVKSAELGAVGSVVAGALSAAGVGTALQLAKDIFASDGNPESVPGEGALSQVTRNYNDNHDVQEDAQLSGEAPTPAALEVNPKEAGQNGVQREEVPAADLTDQVPDTESETKILLQGTPVAQIAEDAKDGERLKEHLSAHRSASLGPSGPQGTGGDEAGTTANLQAAGADITLAASTTTATAVSEHTPEPLQGTDESVTVWKCRSGEPKLRLEYKSEEHADSFVTSFYCSRSFVYVGYSNGTVRRFTLPDQLDHHGLKIVNEDFYLHGHKSAVVCFAVEPSLAIWVTGSQDCDIVVWADDTGKFRLEGHRNEVTALEFVKFSNETFLVSTSKDCIIKIWDLTSQVCIQSIVDSTGELYALGIGHSRMYVGGSENRIRCYKLDMSGKDLDTEYNVPVYAREMSPINRQEGRGICRFLNVQTVNDARSTKSTYLYSVSYKFVEVYKICDEKEGIKRRDRRLKRVLEKKKAKRNKLREALKAAGMAITTNFANIDEEIQALESTLRGGAAIQNTKDVVMEEPDSTMESNEASVDTSDEILFLYSVNLVEHISSFNVFPGGFIAGHSSNIFGTWKLQAEEAVSDFQCSFGHSGQITHLSVSHDDTMIMSVAADGLRIWNSYTHHCVKVLPFSSGNSALFLAGNQHALVGSSKGVYALHVDSCEMYSLNEDQVLKMCLHPNYATIAVALKNSVEIYRLKMQDKKIVLEATNRVDVPDVPTDLHYSPNGQYLAVSLQDSTILTFYADSLRLFLTLYGHKLPVNSIAISSDSTLLASTSLDKTVKIWGLDFGNIHKSFLAHSKPASGCQWINETHYLVTIGLDYLVKIWDCDTFELITQLRGHNRPVRSLSISSDAHFFAVAGNDSTIRFWERTDEQVFLSEEREKELEHQLESEALREDIHQTIPIDEDNIQKKATKKTVESVKTTEYLIQTIDEAEEYRKALEEYKKDDDPGAVPPKPPLELFGKSPQEHVLQAILRMNYGVVYEVLIALPFLYAEKLLYYIVEALESYGSKMQHGVKNMHSMEPACRVALIIIQIFFRQFSILSQHRSLVVRLQAQIPQILQFEMVSFVIALDSSWSSKR</sequence>
<dbReference type="Pfam" id="PF21406">
    <property type="entry name" value="C3_CUB1"/>
    <property type="match status" value="1"/>
</dbReference>
<feature type="compositionally biased region" description="Pro residues" evidence="5">
    <location>
        <begin position="328"/>
        <end position="338"/>
    </location>
</feature>
<protein>
    <submittedName>
        <fullName evidence="7">WD repeat domain containing protein</fullName>
        <ecNumber evidence="7">2.7.11.7</ecNumber>
    </submittedName>
</protein>
<dbReference type="PANTHER" id="PTHR19853:SF0">
    <property type="entry name" value="WD REPEAT-CONTAINING PROTEIN 3"/>
    <property type="match status" value="1"/>
</dbReference>
<dbReference type="PROSITE" id="PS50082">
    <property type="entry name" value="WD_REPEATS_2"/>
    <property type="match status" value="5"/>
</dbReference>
<dbReference type="GeneID" id="15806844"/>
<dbReference type="GO" id="GO:0034388">
    <property type="term" value="C:Pwp2p-containing subcomplex of 90S preribosome"/>
    <property type="evidence" value="ECO:0007669"/>
    <property type="project" value="TreeGrafter"/>
</dbReference>
<feature type="repeat" description="WD" evidence="3">
    <location>
        <begin position="691"/>
        <end position="734"/>
    </location>
</feature>
<evidence type="ECO:0000313" key="7">
    <source>
        <dbReference type="EMBL" id="AFZ79761.1"/>
    </source>
</evidence>
<dbReference type="Gene3D" id="2.60.120.1540">
    <property type="match status" value="1"/>
</dbReference>
<feature type="repeat" description="WD" evidence="3">
    <location>
        <begin position="1218"/>
        <end position="1259"/>
    </location>
</feature>
<dbReference type="EMBL" id="CP001669">
    <property type="protein sequence ID" value="AFZ79761.1"/>
    <property type="molecule type" value="Genomic_DNA"/>
</dbReference>
<dbReference type="Pfam" id="PF25172">
    <property type="entry name" value="Beta-prop_WDR3_2nd"/>
    <property type="match status" value="1"/>
</dbReference>
<dbReference type="Pfam" id="PF00400">
    <property type="entry name" value="WD40"/>
    <property type="match status" value="2"/>
</dbReference>
<dbReference type="InterPro" id="IPR011047">
    <property type="entry name" value="Quinoprotein_ADH-like_sf"/>
</dbReference>
<evidence type="ECO:0000256" key="2">
    <source>
        <dbReference type="ARBA" id="ARBA00022737"/>
    </source>
</evidence>
<feature type="region of interest" description="Disordered" evidence="5">
    <location>
        <begin position="521"/>
        <end position="545"/>
    </location>
</feature>
<dbReference type="GO" id="GO:0016905">
    <property type="term" value="F:myosin heavy chain kinase activity"/>
    <property type="evidence" value="ECO:0007669"/>
    <property type="project" value="UniProtKB-EC"/>
</dbReference>
<dbReference type="InterPro" id="IPR051570">
    <property type="entry name" value="TBC1_cilium_biogenesis"/>
</dbReference>
<dbReference type="InterPro" id="IPR001680">
    <property type="entry name" value="WD40_rpt"/>
</dbReference>
<evidence type="ECO:0000259" key="6">
    <source>
        <dbReference type="Pfam" id="PF21406"/>
    </source>
</evidence>
<dbReference type="SUPFAM" id="SSF50978">
    <property type="entry name" value="WD40 repeat-like"/>
    <property type="match status" value="1"/>
</dbReference>
<dbReference type="SMART" id="SM00320">
    <property type="entry name" value="WD40"/>
    <property type="match status" value="10"/>
</dbReference>
<feature type="region of interest" description="Disordered" evidence="5">
    <location>
        <begin position="1"/>
        <end position="43"/>
    </location>
</feature>
<dbReference type="OrthoDB" id="6359008at2759"/>
<keyword evidence="2" id="KW-0677">Repeat</keyword>
<accession>L0AXL3</accession>
<organism evidence="7 8">
    <name type="scientific">Theileria equi strain WA</name>
    <dbReference type="NCBI Taxonomy" id="1537102"/>
    <lineage>
        <taxon>Eukaryota</taxon>
        <taxon>Sar</taxon>
        <taxon>Alveolata</taxon>
        <taxon>Apicomplexa</taxon>
        <taxon>Aconoidasida</taxon>
        <taxon>Piroplasmida</taxon>
        <taxon>Theileriidae</taxon>
        <taxon>Theileria</taxon>
    </lineage>
</organism>
<dbReference type="Gene3D" id="2.130.10.10">
    <property type="entry name" value="YVTN repeat-like/Quinoprotein amine dehydrogenase"/>
    <property type="match status" value="3"/>
</dbReference>
<evidence type="ECO:0000256" key="1">
    <source>
        <dbReference type="ARBA" id="ARBA00022574"/>
    </source>
</evidence>
<feature type="compositionally biased region" description="Gly residues" evidence="5">
    <location>
        <begin position="339"/>
        <end position="350"/>
    </location>
</feature>
<dbReference type="PROSITE" id="PS00678">
    <property type="entry name" value="WD_REPEATS_1"/>
    <property type="match status" value="1"/>
</dbReference>
<evidence type="ECO:0000256" key="3">
    <source>
        <dbReference type="PROSITE-ProRule" id="PRU00221"/>
    </source>
</evidence>
<keyword evidence="8" id="KW-1185">Reference proteome</keyword>
<dbReference type="eggNOG" id="KOG1366">
    <property type="taxonomic scope" value="Eukaryota"/>
</dbReference>
<feature type="region of interest" description="Disordered" evidence="5">
    <location>
        <begin position="465"/>
        <end position="497"/>
    </location>
</feature>
<evidence type="ECO:0000256" key="5">
    <source>
        <dbReference type="SAM" id="MobiDB-lite"/>
    </source>
</evidence>
<feature type="repeat" description="WD" evidence="3">
    <location>
        <begin position="1134"/>
        <end position="1175"/>
    </location>
</feature>
<keyword evidence="7" id="KW-0808">Transferase</keyword>
<dbReference type="SUPFAM" id="SSF50998">
    <property type="entry name" value="Quinoprotein alcohol dehydrogenase-like"/>
    <property type="match status" value="1"/>
</dbReference>
<dbReference type="eggNOG" id="KOG0306">
    <property type="taxonomic scope" value="Eukaryota"/>
</dbReference>
<keyword evidence="4" id="KW-0175">Coiled coil</keyword>
<dbReference type="STRING" id="1537102.L0AXL3"/>
<feature type="repeat" description="WD" evidence="3">
    <location>
        <begin position="1176"/>
        <end position="1217"/>
    </location>
</feature>
<name>L0AXL3_THEEQ</name>
<reference evidence="7 8" key="1">
    <citation type="journal article" date="2012" name="BMC Genomics">
        <title>Comparative genomic analysis and phylogenetic position of Theileria equi.</title>
        <authorList>
            <person name="Kappmeyer L.S."/>
            <person name="Thiagarajan M."/>
            <person name="Herndon D.R."/>
            <person name="Ramsay J.D."/>
            <person name="Caler E."/>
            <person name="Djikeng A."/>
            <person name="Gillespie J.J."/>
            <person name="Lau A.O."/>
            <person name="Roalson E.H."/>
            <person name="Silva J.C."/>
            <person name="Silva M.G."/>
            <person name="Suarez C.E."/>
            <person name="Ueti M.W."/>
            <person name="Nene V.M."/>
            <person name="Mealey R.H."/>
            <person name="Knowles D.P."/>
            <person name="Brayton K.A."/>
        </authorList>
    </citation>
    <scope>NUCLEOTIDE SEQUENCE [LARGE SCALE GENOMIC DNA]</scope>
    <source>
        <strain evidence="7 8">WA</strain>
    </source>
</reference>
<dbReference type="RefSeq" id="XP_004829427.1">
    <property type="nucleotide sequence ID" value="XM_004829370.1"/>
</dbReference>
<dbReference type="InterPro" id="IPR019775">
    <property type="entry name" value="WD40_repeat_CS"/>
</dbReference>
<keyword evidence="1 3" id="KW-0853">WD repeat</keyword>
<feature type="compositionally biased region" description="Polar residues" evidence="5">
    <location>
        <begin position="1"/>
        <end position="32"/>
    </location>
</feature>